<organism evidence="1 2">
    <name type="scientific">Nonomuraea ferruginea</name>
    <dbReference type="NCBI Taxonomy" id="46174"/>
    <lineage>
        <taxon>Bacteria</taxon>
        <taxon>Bacillati</taxon>
        <taxon>Actinomycetota</taxon>
        <taxon>Actinomycetes</taxon>
        <taxon>Streptosporangiales</taxon>
        <taxon>Streptosporangiaceae</taxon>
        <taxon>Nonomuraea</taxon>
    </lineage>
</organism>
<dbReference type="EMBL" id="JAPNUD010000061">
    <property type="protein sequence ID" value="MDA0643230.1"/>
    <property type="molecule type" value="Genomic_DNA"/>
</dbReference>
<comment type="caution">
    <text evidence="1">The sequence shown here is derived from an EMBL/GenBank/DDBJ whole genome shotgun (WGS) entry which is preliminary data.</text>
</comment>
<reference evidence="1 2" key="1">
    <citation type="submission" date="2022-11" db="EMBL/GenBank/DDBJ databases">
        <title>Nonomuraea corallina sp. nov., a new species of the genus Nonomuraea isolated from sea side sediment in Thai sea.</title>
        <authorList>
            <person name="Ngamcharungchit C."/>
            <person name="Matsumoto A."/>
            <person name="Suriyachadkun C."/>
            <person name="Panbangred W."/>
            <person name="Inahashi Y."/>
            <person name="Intra B."/>
        </authorList>
    </citation>
    <scope>NUCLEOTIDE SEQUENCE [LARGE SCALE GENOMIC DNA]</scope>
    <source>
        <strain evidence="1 2">DSM 43553</strain>
    </source>
</reference>
<sequence>MAAKTVAEKLLVKPGGTVWISAGEHRPLVGPLPEGADYVEDLGEAAVGVFFAADAASARGLLDGQRDRLTGPPVLWVAYPKGGKSDVNRDTLWPIVGEFGLRPNGQVAVDETWSALRFRQLKEGEPPFTGGASR</sequence>
<dbReference type="RefSeq" id="WP_271277567.1">
    <property type="nucleotide sequence ID" value="NZ_BAABFD010000020.1"/>
</dbReference>
<keyword evidence="2" id="KW-1185">Reference proteome</keyword>
<dbReference type="Proteomes" id="UP001212498">
    <property type="component" value="Unassembled WGS sequence"/>
</dbReference>
<gene>
    <name evidence="1" type="ORF">OUY24_21600</name>
</gene>
<protein>
    <recommendedName>
        <fullName evidence="3">DUF3052 family protein</fullName>
    </recommendedName>
</protein>
<accession>A0ABT4T1N5</accession>
<evidence type="ECO:0000313" key="2">
    <source>
        <dbReference type="Proteomes" id="UP001212498"/>
    </source>
</evidence>
<name>A0ABT4T1N5_9ACTN</name>
<evidence type="ECO:0000313" key="1">
    <source>
        <dbReference type="EMBL" id="MDA0643230.1"/>
    </source>
</evidence>
<proteinExistence type="predicted"/>
<evidence type="ECO:0008006" key="3">
    <source>
        <dbReference type="Google" id="ProtNLM"/>
    </source>
</evidence>